<feature type="chain" id="PRO_5026867316" evidence="1">
    <location>
        <begin position="24"/>
        <end position="67"/>
    </location>
</feature>
<keyword evidence="1" id="KW-0732">Signal</keyword>
<evidence type="ECO:0000313" key="2">
    <source>
        <dbReference type="EMBL" id="NOV43651.1"/>
    </source>
</evidence>
<dbReference type="EMBL" id="GHWJ01010914">
    <property type="protein sequence ID" value="NOV43651.1"/>
    <property type="molecule type" value="Transcribed_RNA"/>
</dbReference>
<protein>
    <submittedName>
        <fullName evidence="2">Putative secreted protein</fullName>
    </submittedName>
</protein>
<feature type="signal peptide" evidence="1">
    <location>
        <begin position="1"/>
        <end position="23"/>
    </location>
</feature>
<dbReference type="AlphaFoldDB" id="A0A6M2DEU1"/>
<evidence type="ECO:0000256" key="1">
    <source>
        <dbReference type="SAM" id="SignalP"/>
    </source>
</evidence>
<name>A0A6M2DEU1_RHIMP</name>
<sequence>MLKVKVCLRVLGCLWSLYQYCRGMSASARTPYSLIIQGSDLAFIYASLCSNVSVYAKKKSYADNIPQ</sequence>
<proteinExistence type="predicted"/>
<accession>A0A6M2DEU1</accession>
<reference evidence="2" key="1">
    <citation type="submission" date="2019-09" db="EMBL/GenBank/DDBJ databases">
        <title>Organ-specific transcriptomic study of the physiology of the cattle tick, Rhipicephalus microplus.</title>
        <authorList>
            <person name="Tirloni L."/>
            <person name="Braz G."/>
            <person name="Gandara A.C.P."/>
            <person name="Sabadin G.A."/>
            <person name="da Silva R.M."/>
            <person name="Guizzo M.G."/>
            <person name="Machado J.A."/>
            <person name="Costa E.P."/>
            <person name="Gomes H.F."/>
            <person name="Moraes J."/>
            <person name="Mota M.B.S."/>
            <person name="Mesquita R.D."/>
            <person name="Alvarenga P.H."/>
            <person name="Alves F."/>
            <person name="Seixas A."/>
            <person name="da Fonseca R.N."/>
            <person name="Fogaca A."/>
            <person name="Logullo C."/>
            <person name="Tanaka A."/>
            <person name="Daffre S."/>
            <person name="Termignoni C."/>
            <person name="Vaz I.S.Jr."/>
            <person name="Oliveira P.L."/>
            <person name="Ribeiro J.M."/>
        </authorList>
    </citation>
    <scope>NUCLEOTIDE SEQUENCE</scope>
    <source>
        <strain evidence="2">Porto Alegre</strain>
    </source>
</reference>
<organism evidence="2">
    <name type="scientific">Rhipicephalus microplus</name>
    <name type="common">Cattle tick</name>
    <name type="synonym">Boophilus microplus</name>
    <dbReference type="NCBI Taxonomy" id="6941"/>
    <lineage>
        <taxon>Eukaryota</taxon>
        <taxon>Metazoa</taxon>
        <taxon>Ecdysozoa</taxon>
        <taxon>Arthropoda</taxon>
        <taxon>Chelicerata</taxon>
        <taxon>Arachnida</taxon>
        <taxon>Acari</taxon>
        <taxon>Parasitiformes</taxon>
        <taxon>Ixodida</taxon>
        <taxon>Ixodoidea</taxon>
        <taxon>Ixodidae</taxon>
        <taxon>Rhipicephalinae</taxon>
        <taxon>Rhipicephalus</taxon>
        <taxon>Boophilus</taxon>
    </lineage>
</organism>